<protein>
    <submittedName>
        <fullName evidence="1">Uncharacterized protein</fullName>
    </submittedName>
</protein>
<dbReference type="EMBL" id="VSRR010016613">
    <property type="protein sequence ID" value="MPC59494.1"/>
    <property type="molecule type" value="Genomic_DNA"/>
</dbReference>
<keyword evidence="2" id="KW-1185">Reference proteome</keyword>
<evidence type="ECO:0000313" key="1">
    <source>
        <dbReference type="EMBL" id="MPC59494.1"/>
    </source>
</evidence>
<dbReference type="AlphaFoldDB" id="A0A5B7GSA7"/>
<name>A0A5B7GSA7_PORTR</name>
<gene>
    <name evidence="1" type="ORF">E2C01_053514</name>
</gene>
<dbReference type="Proteomes" id="UP000324222">
    <property type="component" value="Unassembled WGS sequence"/>
</dbReference>
<evidence type="ECO:0000313" key="2">
    <source>
        <dbReference type="Proteomes" id="UP000324222"/>
    </source>
</evidence>
<comment type="caution">
    <text evidence="1">The sequence shown here is derived from an EMBL/GenBank/DDBJ whole genome shotgun (WGS) entry which is preliminary data.</text>
</comment>
<proteinExistence type="predicted"/>
<reference evidence="1 2" key="1">
    <citation type="submission" date="2019-05" db="EMBL/GenBank/DDBJ databases">
        <title>Another draft genome of Portunus trituberculatus and its Hox gene families provides insights of decapod evolution.</title>
        <authorList>
            <person name="Jeong J.-H."/>
            <person name="Song I."/>
            <person name="Kim S."/>
            <person name="Choi T."/>
            <person name="Kim D."/>
            <person name="Ryu S."/>
            <person name="Kim W."/>
        </authorList>
    </citation>
    <scope>NUCLEOTIDE SEQUENCE [LARGE SCALE GENOMIC DNA]</scope>
    <source>
        <tissue evidence="1">Muscle</tissue>
    </source>
</reference>
<sequence>MKSEGKSGMNRGKQGNTLTLPKFPYVNAAFRLYNPASPFAQLPFPCHPSRSHTAPRPPVHPEPPCLSPGARRCVVALGDWRRGRRGQGPPTTQALTCAGRARTSQVLVEGNHSAPWYLRNNLPPYLSCCPSVDRQRGLSGVMLSPVTPQDECAPTTARGNISRLSWRQAAAGSL</sequence>
<accession>A0A5B7GSA7</accession>
<organism evidence="1 2">
    <name type="scientific">Portunus trituberculatus</name>
    <name type="common">Swimming crab</name>
    <name type="synonym">Neptunus trituberculatus</name>
    <dbReference type="NCBI Taxonomy" id="210409"/>
    <lineage>
        <taxon>Eukaryota</taxon>
        <taxon>Metazoa</taxon>
        <taxon>Ecdysozoa</taxon>
        <taxon>Arthropoda</taxon>
        <taxon>Crustacea</taxon>
        <taxon>Multicrustacea</taxon>
        <taxon>Malacostraca</taxon>
        <taxon>Eumalacostraca</taxon>
        <taxon>Eucarida</taxon>
        <taxon>Decapoda</taxon>
        <taxon>Pleocyemata</taxon>
        <taxon>Brachyura</taxon>
        <taxon>Eubrachyura</taxon>
        <taxon>Portunoidea</taxon>
        <taxon>Portunidae</taxon>
        <taxon>Portuninae</taxon>
        <taxon>Portunus</taxon>
    </lineage>
</organism>